<dbReference type="EMBL" id="CP053084">
    <property type="protein sequence ID" value="QJR28772.1"/>
    <property type="molecule type" value="Genomic_DNA"/>
</dbReference>
<evidence type="ECO:0000313" key="1">
    <source>
        <dbReference type="EMBL" id="QJR28772.1"/>
    </source>
</evidence>
<keyword evidence="2" id="KW-1185">Reference proteome</keyword>
<protein>
    <submittedName>
        <fullName evidence="1">Alpha/beta hydrolase</fullName>
    </submittedName>
</protein>
<sequence length="223" mass="24194">MLAPTCITVPGLNGSGPDHWQTWAEKEIPNCRRVSGINFDKPVVAAWADAIRNNIRDEVGSVILIAHSFGCLASVVAIADNETKVAGVILVAPASPQRFSATGLITSQERSPTTLLGAIPAQPLGVPGVFIASSDDPWLKLTHARFWAENWGLRFSCLRNAGHINVQSGFGAWPALPRLVDKFREQVQAIPLGQIQAQSQVSKNRFTALSRIRQLTRNSIDLL</sequence>
<dbReference type="RefSeq" id="WP_171097766.1">
    <property type="nucleotide sequence ID" value="NZ_CP053084.1"/>
</dbReference>
<dbReference type="Gene3D" id="3.40.50.1820">
    <property type="entry name" value="alpha/beta hydrolase"/>
    <property type="match status" value="1"/>
</dbReference>
<dbReference type="GO" id="GO:0016787">
    <property type="term" value="F:hydrolase activity"/>
    <property type="evidence" value="ECO:0007669"/>
    <property type="project" value="UniProtKB-KW"/>
</dbReference>
<evidence type="ECO:0000313" key="2">
    <source>
        <dbReference type="Proteomes" id="UP000501130"/>
    </source>
</evidence>
<dbReference type="InterPro" id="IPR029058">
    <property type="entry name" value="AB_hydrolase_fold"/>
</dbReference>
<accession>A0ABX6N537</accession>
<keyword evidence="1" id="KW-0378">Hydrolase</keyword>
<gene>
    <name evidence="1" type="ORF">HKT17_03135</name>
</gene>
<dbReference type="InterPro" id="IPR010662">
    <property type="entry name" value="RBBP9/YdeN"/>
</dbReference>
<dbReference type="SUPFAM" id="SSF53474">
    <property type="entry name" value="alpha/beta-Hydrolases"/>
    <property type="match status" value="1"/>
</dbReference>
<reference evidence="1 2" key="1">
    <citation type="submission" date="2020-05" db="EMBL/GenBank/DDBJ databases">
        <title>Compete genome of Limnobacter sp. SAORIC-580.</title>
        <authorList>
            <person name="Song J."/>
            <person name="Cho J.-C."/>
        </authorList>
    </citation>
    <scope>NUCLEOTIDE SEQUENCE [LARGE SCALE GENOMIC DNA]</scope>
    <source>
        <strain evidence="1 2">SAORIC-580</strain>
    </source>
</reference>
<organism evidence="1 2">
    <name type="scientific">Limnobacter profundi</name>
    <dbReference type="NCBI Taxonomy" id="2732163"/>
    <lineage>
        <taxon>Bacteria</taxon>
        <taxon>Pseudomonadati</taxon>
        <taxon>Pseudomonadota</taxon>
        <taxon>Betaproteobacteria</taxon>
        <taxon>Burkholderiales</taxon>
        <taxon>Burkholderiaceae</taxon>
        <taxon>Limnobacter</taxon>
    </lineage>
</organism>
<name>A0ABX6N537_9BURK</name>
<proteinExistence type="predicted"/>
<dbReference type="Pfam" id="PF06821">
    <property type="entry name" value="Ser_hydrolase"/>
    <property type="match status" value="1"/>
</dbReference>
<dbReference type="Proteomes" id="UP000501130">
    <property type="component" value="Chromosome"/>
</dbReference>